<dbReference type="InterPro" id="IPR050186">
    <property type="entry name" value="TPT_transporter"/>
</dbReference>
<feature type="transmembrane region" description="Helical" evidence="5">
    <location>
        <begin position="281"/>
        <end position="298"/>
    </location>
</feature>
<proteinExistence type="predicted"/>
<dbReference type="Proteomes" id="UP001652625">
    <property type="component" value="Chromosome 14"/>
</dbReference>
<keyword evidence="2 5" id="KW-0812">Transmembrane</keyword>
<dbReference type="GeneID" id="100210805"/>
<evidence type="ECO:0000313" key="8">
    <source>
        <dbReference type="RefSeq" id="XP_065674334.1"/>
    </source>
</evidence>
<evidence type="ECO:0000259" key="6">
    <source>
        <dbReference type="Pfam" id="PF03151"/>
    </source>
</evidence>
<sequence>MAKFSRSLKVTVLCVSWYLLSTTNNILGKKILVQYPYPLTITLFHMLSSSFMVYPVLLMAGINTQYRYSKHFMLRFIIPLGFGKLFGSIASHISIWRVTISYAHTVKASLPIFTVLLGRLIYKDLQSYQVYLSLLPIVFGVAIATITELSFEFYGMCSALLATFIFALQNLYSKLAIKEVRLHPLQMLVTISQISLVICLPLWIFIDTPKMANDVNLHSTADQLDLLGRLSMSSFINFLQSIVSFSVLHLLSPLSYSVANATKRVLVITVSLATLHNPVTLVNFFGMMLAVLGVYLYNRAKISQGTIKSILPTTLNDQLSEKVSDSSPRYRAFIKSNTFI</sequence>
<feature type="domain" description="Sugar phosphate transporter" evidence="6">
    <location>
        <begin position="9"/>
        <end position="298"/>
    </location>
</feature>
<evidence type="ECO:0000256" key="5">
    <source>
        <dbReference type="SAM" id="Phobius"/>
    </source>
</evidence>
<reference evidence="8" key="1">
    <citation type="submission" date="2025-08" db="UniProtKB">
        <authorList>
            <consortium name="RefSeq"/>
        </authorList>
    </citation>
    <scope>IDENTIFICATION</scope>
</reference>
<keyword evidence="4 5" id="KW-0472">Membrane</keyword>
<dbReference type="Pfam" id="PF03151">
    <property type="entry name" value="TPT"/>
    <property type="match status" value="1"/>
</dbReference>
<accession>A0ABM4DIK4</accession>
<evidence type="ECO:0000256" key="3">
    <source>
        <dbReference type="ARBA" id="ARBA00022989"/>
    </source>
</evidence>
<feature type="transmembrane region" description="Helical" evidence="5">
    <location>
        <begin position="129"/>
        <end position="147"/>
    </location>
</feature>
<feature type="transmembrane region" description="Helical" evidence="5">
    <location>
        <begin position="185"/>
        <end position="206"/>
    </location>
</feature>
<feature type="transmembrane region" description="Helical" evidence="5">
    <location>
        <begin position="72"/>
        <end position="96"/>
    </location>
</feature>
<gene>
    <name evidence="8" type="primary">LOC100210805</name>
</gene>
<feature type="transmembrane region" description="Helical" evidence="5">
    <location>
        <begin position="38"/>
        <end position="60"/>
    </location>
</feature>
<evidence type="ECO:0000313" key="7">
    <source>
        <dbReference type="Proteomes" id="UP001652625"/>
    </source>
</evidence>
<name>A0ABM4DIK4_HYDVU</name>
<comment type="subcellular location">
    <subcellularLocation>
        <location evidence="1">Membrane</location>
        <topology evidence="1">Multi-pass membrane protein</topology>
    </subcellularLocation>
</comment>
<dbReference type="InterPro" id="IPR004853">
    <property type="entry name" value="Sugar_P_trans_dom"/>
</dbReference>
<protein>
    <submittedName>
        <fullName evidence="8">Solute carrier family 35 member E1 isoform X2</fullName>
    </submittedName>
</protein>
<evidence type="ECO:0000256" key="4">
    <source>
        <dbReference type="ARBA" id="ARBA00023136"/>
    </source>
</evidence>
<dbReference type="PANTHER" id="PTHR11132">
    <property type="entry name" value="SOLUTE CARRIER FAMILY 35"/>
    <property type="match status" value="1"/>
</dbReference>
<evidence type="ECO:0000256" key="2">
    <source>
        <dbReference type="ARBA" id="ARBA00022692"/>
    </source>
</evidence>
<organism evidence="7 8">
    <name type="scientific">Hydra vulgaris</name>
    <name type="common">Hydra</name>
    <name type="synonym">Hydra attenuata</name>
    <dbReference type="NCBI Taxonomy" id="6087"/>
    <lineage>
        <taxon>Eukaryota</taxon>
        <taxon>Metazoa</taxon>
        <taxon>Cnidaria</taxon>
        <taxon>Hydrozoa</taxon>
        <taxon>Hydroidolina</taxon>
        <taxon>Anthoathecata</taxon>
        <taxon>Aplanulata</taxon>
        <taxon>Hydridae</taxon>
        <taxon>Hydra</taxon>
    </lineage>
</organism>
<keyword evidence="3 5" id="KW-1133">Transmembrane helix</keyword>
<feature type="transmembrane region" description="Helical" evidence="5">
    <location>
        <begin position="153"/>
        <end position="173"/>
    </location>
</feature>
<keyword evidence="7" id="KW-1185">Reference proteome</keyword>
<evidence type="ECO:0000256" key="1">
    <source>
        <dbReference type="ARBA" id="ARBA00004141"/>
    </source>
</evidence>
<feature type="transmembrane region" description="Helical" evidence="5">
    <location>
        <begin position="102"/>
        <end position="122"/>
    </location>
</feature>
<dbReference type="RefSeq" id="XP_065674334.1">
    <property type="nucleotide sequence ID" value="XM_065818262.1"/>
</dbReference>